<evidence type="ECO:0000256" key="17">
    <source>
        <dbReference type="ARBA" id="ARBA00025506"/>
    </source>
</evidence>
<dbReference type="GO" id="GO:0005542">
    <property type="term" value="F:folic acid binding"/>
    <property type="evidence" value="ECO:0007669"/>
    <property type="project" value="UniProtKB-KW"/>
</dbReference>
<evidence type="ECO:0000256" key="12">
    <source>
        <dbReference type="ARBA" id="ARBA00022954"/>
    </source>
</evidence>
<evidence type="ECO:0000256" key="16">
    <source>
        <dbReference type="ARBA" id="ARBA00023268"/>
    </source>
</evidence>
<dbReference type="InterPro" id="IPR037070">
    <property type="entry name" value="Formiminotransferase_C_sf"/>
</dbReference>
<dbReference type="InterPro" id="IPR037064">
    <property type="entry name" value="Formiminotransferase_N_sf"/>
</dbReference>
<comment type="caution">
    <text evidence="22">The sequence shown here is derived from an EMBL/GenBank/DDBJ whole genome shotgun (WGS) entry which is preliminary data.</text>
</comment>
<dbReference type="InterPro" id="IPR004227">
    <property type="entry name" value="Formiminotransferase_cat"/>
</dbReference>
<comment type="subcellular location">
    <subcellularLocation>
        <location evidence="1">Cytoplasm</location>
        <location evidence="1">Cytoskeleton</location>
        <location evidence="1">Microtubule organizing center</location>
        <location evidence="1">Centrosome</location>
        <location evidence="1">Centriole</location>
    </subcellularLocation>
    <subcellularLocation>
        <location evidence="2">Golgi apparatus</location>
    </subcellularLocation>
</comment>
<comment type="subunit">
    <text evidence="18">Homooctamer, including four polyglutamate binding sites. The subunits are arranged as a tetramer of dimers, and form a planar ring-shaped structure.</text>
</comment>
<keyword evidence="11" id="KW-0369">Histidine metabolism</keyword>
<dbReference type="Gene3D" id="3.30.70.670">
    <property type="entry name" value="Formiminotransferase, C-terminal subdomain"/>
    <property type="match status" value="1"/>
</dbReference>
<organism evidence="22 23">
    <name type="scientific">Dictyostelium firmibasis</name>
    <dbReference type="NCBI Taxonomy" id="79012"/>
    <lineage>
        <taxon>Eukaryota</taxon>
        <taxon>Amoebozoa</taxon>
        <taxon>Evosea</taxon>
        <taxon>Eumycetozoa</taxon>
        <taxon>Dictyostelia</taxon>
        <taxon>Dictyosteliales</taxon>
        <taxon>Dictyosteliaceae</taxon>
        <taxon>Dictyostelium</taxon>
    </lineage>
</organism>
<name>A0AAN7TZX4_9MYCE</name>
<keyword evidence="10" id="KW-0808">Transferase</keyword>
<evidence type="ECO:0000256" key="19">
    <source>
        <dbReference type="ARBA" id="ARBA00030029"/>
    </source>
</evidence>
<evidence type="ECO:0000256" key="8">
    <source>
        <dbReference type="ARBA" id="ARBA00017787"/>
    </source>
</evidence>
<evidence type="ECO:0000256" key="13">
    <source>
        <dbReference type="ARBA" id="ARBA00023034"/>
    </source>
</evidence>
<keyword evidence="14" id="KW-0206">Cytoskeleton</keyword>
<dbReference type="SUPFAM" id="SSF55116">
    <property type="entry name" value="Formiminotransferase domain of formiminotransferase-cyclodeaminase"/>
    <property type="match status" value="2"/>
</dbReference>
<dbReference type="EC" id="2.1.2.5" evidence="6"/>
<evidence type="ECO:0000256" key="3">
    <source>
        <dbReference type="ARBA" id="ARBA00005082"/>
    </source>
</evidence>
<dbReference type="Pfam" id="PF04961">
    <property type="entry name" value="FTCD_C"/>
    <property type="match status" value="1"/>
</dbReference>
<dbReference type="Proteomes" id="UP001344447">
    <property type="component" value="Unassembled WGS sequence"/>
</dbReference>
<keyword evidence="12" id="KW-0290">Folate-binding</keyword>
<evidence type="ECO:0000256" key="1">
    <source>
        <dbReference type="ARBA" id="ARBA00004114"/>
    </source>
</evidence>
<comment type="pathway">
    <text evidence="3">Amino-acid degradation; L-histidine degradation into L-glutamate; L-glutamate from N-formimidoyl-L-glutamate (transferase route): step 1/1.</text>
</comment>
<dbReference type="InterPro" id="IPR013802">
    <property type="entry name" value="Formiminotransferase_C"/>
</dbReference>
<dbReference type="Pfam" id="PF02971">
    <property type="entry name" value="FTCD"/>
    <property type="match status" value="1"/>
</dbReference>
<comment type="function">
    <text evidence="17">Folate-dependent enzyme, that displays both transferase and deaminase activity. Serves to channel one-carbon units from formiminoglutamate to the folate pool.</text>
</comment>
<dbReference type="EC" id="4.3.1.4" evidence="7"/>
<evidence type="ECO:0000256" key="15">
    <source>
        <dbReference type="ARBA" id="ARBA00023239"/>
    </source>
</evidence>
<dbReference type="SUPFAM" id="SSF101262">
    <property type="entry name" value="Methenyltetrahydrofolate cyclohydrolase-like"/>
    <property type="match status" value="1"/>
</dbReference>
<evidence type="ECO:0000256" key="4">
    <source>
        <dbReference type="ARBA" id="ARBA00008297"/>
    </source>
</evidence>
<dbReference type="Pfam" id="PF07837">
    <property type="entry name" value="FTCD_N"/>
    <property type="match status" value="1"/>
</dbReference>
<dbReference type="GO" id="GO:0030412">
    <property type="term" value="F:formimidoyltetrahydrofolate cyclodeaminase activity"/>
    <property type="evidence" value="ECO:0007669"/>
    <property type="project" value="UniProtKB-EC"/>
</dbReference>
<dbReference type="PANTHER" id="PTHR12234:SF0">
    <property type="entry name" value="FORMIMIDOYLTRANSFERASE-CYCLODEAMINASE"/>
    <property type="match status" value="1"/>
</dbReference>
<evidence type="ECO:0000313" key="22">
    <source>
        <dbReference type="EMBL" id="KAK5578663.1"/>
    </source>
</evidence>
<evidence type="ECO:0000256" key="11">
    <source>
        <dbReference type="ARBA" id="ARBA00022808"/>
    </source>
</evidence>
<evidence type="ECO:0000256" key="2">
    <source>
        <dbReference type="ARBA" id="ARBA00004555"/>
    </source>
</evidence>
<dbReference type="FunFam" id="3.30.990.10:FF:000001">
    <property type="entry name" value="Formimidoyltransferase cyclodeaminase"/>
    <property type="match status" value="1"/>
</dbReference>
<dbReference type="SMART" id="SM01221">
    <property type="entry name" value="FTCD"/>
    <property type="match status" value="1"/>
</dbReference>
<dbReference type="InterPro" id="IPR036178">
    <property type="entry name" value="Formintransfe-cycloase-like_sf"/>
</dbReference>
<dbReference type="InterPro" id="IPR022384">
    <property type="entry name" value="FormiminoTrfase_cat_dom_sf"/>
</dbReference>
<comment type="similarity">
    <text evidence="4">In the N-terminal section; belongs to the formiminotransferase family.</text>
</comment>
<evidence type="ECO:0000313" key="23">
    <source>
        <dbReference type="Proteomes" id="UP001344447"/>
    </source>
</evidence>
<keyword evidence="13" id="KW-0333">Golgi apparatus</keyword>
<dbReference type="AlphaFoldDB" id="A0AAN7TZX4"/>
<sequence>MNKLVECVPNFSEGRDQTIIDAISKAIRDTAGCTLLDVDPGKSTNRTVYTFVGCPNSIVNGAINATKVAYKLIDMTKHHGEHPRMGALDVCPFVPVKNVTMEECVNCAKEFGKRISEEIGVPIFLYEEASTQSYRKQLKQIRQGEYEGLEEKLKDEKWKPDFGPAKFVPSYGASVTGARSFLIAYNVNILGTKEQAHRIALNVREAGRSDNEPGRLKFLKGIGWYVDEYKLAQVSMNLDDYRVTGVHTVFEECSKDARELNLGVAGSEIVGLVPLEAILMAADYYIAKEGLFIIDEALKVRLAIERLGLSSCSFFDPKKRIIDYMVQEDLSVTQPLASMSVRGFVELLGSRTPAPGGGSASALIAAMGAGLGAMTGWMTFGKKKFEALDSIMRELLPPLDKAMRDLIPYIDADTNAFNDYIKAMGAPKGPQRDAAMDKALKQAINIPLSTMRISNTCWEPLLKMAQYGNLASKSDLEVGCKSLETGIWGAHRNVSINLLDCKDAQFIESTTKEANDILKNAQDSLTKVLEILNNRKE</sequence>
<evidence type="ECO:0000256" key="5">
    <source>
        <dbReference type="ARBA" id="ARBA00010825"/>
    </source>
</evidence>
<evidence type="ECO:0000259" key="20">
    <source>
        <dbReference type="SMART" id="SM01221"/>
    </source>
</evidence>
<dbReference type="GO" id="GO:0006547">
    <property type="term" value="P:L-histidine metabolic process"/>
    <property type="evidence" value="ECO:0007669"/>
    <property type="project" value="UniProtKB-KW"/>
</dbReference>
<protein>
    <recommendedName>
        <fullName evidence="8">Formimidoyltransferase-cyclodeaminase</fullName>
        <ecNumber evidence="6">2.1.2.5</ecNumber>
        <ecNumber evidence="7">4.3.1.4</ecNumber>
    </recommendedName>
    <alternativeName>
        <fullName evidence="19">Formiminotransferase-cyclodeaminase</fullName>
    </alternativeName>
</protein>
<dbReference type="Gene3D" id="1.20.120.680">
    <property type="entry name" value="Formiminotetrahydrofolate cyclodeaminase monomer, up-and-down helical bundle"/>
    <property type="match status" value="1"/>
</dbReference>
<dbReference type="Gene3D" id="3.30.990.10">
    <property type="entry name" value="Formiminotransferase, N-terminal subdomain"/>
    <property type="match status" value="1"/>
</dbReference>
<keyword evidence="16" id="KW-0511">Multifunctional enzyme</keyword>
<dbReference type="PANTHER" id="PTHR12234">
    <property type="entry name" value="FORMIMINOTRANSFERASE-CYCLODEAMINASE"/>
    <property type="match status" value="1"/>
</dbReference>
<comment type="similarity">
    <text evidence="5">In the C-terminal section; belongs to the cyclodeaminase/cyclohydrolase family.</text>
</comment>
<evidence type="ECO:0000256" key="14">
    <source>
        <dbReference type="ARBA" id="ARBA00023212"/>
    </source>
</evidence>
<keyword evidence="23" id="KW-1185">Reference proteome</keyword>
<dbReference type="InterPro" id="IPR012886">
    <property type="entry name" value="Formiminotransferase_N"/>
</dbReference>
<reference evidence="22 23" key="1">
    <citation type="submission" date="2023-11" db="EMBL/GenBank/DDBJ databases">
        <title>Dfirmibasis_genome.</title>
        <authorList>
            <person name="Edelbroek B."/>
            <person name="Kjellin J."/>
            <person name="Jerlstrom-Hultqvist J."/>
            <person name="Soderbom F."/>
        </authorList>
    </citation>
    <scope>NUCLEOTIDE SEQUENCE [LARGE SCALE GENOMIC DNA]</scope>
    <source>
        <strain evidence="22 23">TNS-C-14</strain>
    </source>
</reference>
<dbReference type="NCBIfam" id="TIGR02024">
    <property type="entry name" value="FtcD"/>
    <property type="match status" value="1"/>
</dbReference>
<evidence type="ECO:0000256" key="6">
    <source>
        <dbReference type="ARBA" id="ARBA00012252"/>
    </source>
</evidence>
<keyword evidence="9" id="KW-0963">Cytoplasm</keyword>
<dbReference type="EMBL" id="JAVFKY010000003">
    <property type="protein sequence ID" value="KAK5578663.1"/>
    <property type="molecule type" value="Genomic_DNA"/>
</dbReference>
<keyword evidence="15" id="KW-0456">Lyase</keyword>
<dbReference type="GO" id="GO:0005794">
    <property type="term" value="C:Golgi apparatus"/>
    <property type="evidence" value="ECO:0007669"/>
    <property type="project" value="UniProtKB-SubCell"/>
</dbReference>
<gene>
    <name evidence="22" type="ORF">RB653_008336</name>
</gene>
<evidence type="ECO:0000256" key="10">
    <source>
        <dbReference type="ARBA" id="ARBA00022679"/>
    </source>
</evidence>
<dbReference type="SMART" id="SM01222">
    <property type="entry name" value="FTCD_N"/>
    <property type="match status" value="1"/>
</dbReference>
<dbReference type="GO" id="GO:0030409">
    <property type="term" value="F:glutamate formimidoyltransferase activity"/>
    <property type="evidence" value="ECO:0007669"/>
    <property type="project" value="UniProtKB-EC"/>
</dbReference>
<feature type="domain" description="Formiminotransferase C-terminal subdomain" evidence="20">
    <location>
        <begin position="181"/>
        <end position="325"/>
    </location>
</feature>
<proteinExistence type="inferred from homology"/>
<feature type="domain" description="Formiminotransferase N-terminal subdomain" evidence="21">
    <location>
        <begin position="3"/>
        <end position="180"/>
    </location>
</feature>
<dbReference type="GO" id="GO:0005814">
    <property type="term" value="C:centriole"/>
    <property type="evidence" value="ECO:0007669"/>
    <property type="project" value="UniProtKB-SubCell"/>
</dbReference>
<accession>A0AAN7TZX4</accession>
<dbReference type="InterPro" id="IPR007044">
    <property type="entry name" value="Cyclodeamin/CycHdrlase"/>
</dbReference>
<evidence type="ECO:0000256" key="7">
    <source>
        <dbReference type="ARBA" id="ARBA00012998"/>
    </source>
</evidence>
<evidence type="ECO:0000256" key="18">
    <source>
        <dbReference type="ARBA" id="ARBA00025915"/>
    </source>
</evidence>
<evidence type="ECO:0000256" key="9">
    <source>
        <dbReference type="ARBA" id="ARBA00022490"/>
    </source>
</evidence>
<evidence type="ECO:0000259" key="21">
    <source>
        <dbReference type="SMART" id="SM01222"/>
    </source>
</evidence>
<dbReference type="FunFam" id="1.20.120.680:FF:000001">
    <property type="entry name" value="Formimidoyltransferase cyclodeaminase"/>
    <property type="match status" value="1"/>
</dbReference>
<dbReference type="InterPro" id="IPR051623">
    <property type="entry name" value="FTCD"/>
</dbReference>